<dbReference type="SUPFAM" id="SSF56519">
    <property type="entry name" value="Penicillin binding protein dimerisation domain"/>
    <property type="match status" value="1"/>
</dbReference>
<evidence type="ECO:0000259" key="3">
    <source>
        <dbReference type="Pfam" id="PF21922"/>
    </source>
</evidence>
<evidence type="ECO:0000259" key="2">
    <source>
        <dbReference type="Pfam" id="PF00905"/>
    </source>
</evidence>
<dbReference type="Proteomes" id="UP000006415">
    <property type="component" value="Unassembled WGS sequence"/>
</dbReference>
<evidence type="ECO:0000313" key="4">
    <source>
        <dbReference type="EMBL" id="EJD64783.1"/>
    </source>
</evidence>
<dbReference type="RefSeq" id="WP_007147966.1">
    <property type="nucleotide sequence ID" value="NZ_AKCI01000001.1"/>
</dbReference>
<name>J0DER9_9BIFI</name>
<dbReference type="InterPro" id="IPR050515">
    <property type="entry name" value="Beta-lactam/transpept"/>
</dbReference>
<dbReference type="EMBL" id="AGZS01000004">
    <property type="protein sequence ID" value="EJD64783.1"/>
    <property type="molecule type" value="Genomic_DNA"/>
</dbReference>
<comment type="caution">
    <text evidence="4">The sequence shown here is derived from an EMBL/GenBank/DDBJ whole genome shotgun (WGS) entry which is preliminary data.</text>
</comment>
<dbReference type="GO" id="GO:0005886">
    <property type="term" value="C:plasma membrane"/>
    <property type="evidence" value="ECO:0007669"/>
    <property type="project" value="TreeGrafter"/>
</dbReference>
<dbReference type="AlphaFoldDB" id="J0DER9"/>
<dbReference type="InterPro" id="IPR012338">
    <property type="entry name" value="Beta-lactam/transpept-like"/>
</dbReference>
<keyword evidence="1" id="KW-0472">Membrane</keyword>
<dbReference type="STRING" id="857290.HMPREF9156_00902"/>
<reference evidence="4 5" key="1">
    <citation type="submission" date="2012-01" db="EMBL/GenBank/DDBJ databases">
        <title>The Genome Sequence of Scardovia wiggsiae F0424.</title>
        <authorList>
            <consortium name="The Broad Institute Genome Sequencing Platform"/>
            <person name="Earl A."/>
            <person name="Ward D."/>
            <person name="Feldgarden M."/>
            <person name="Gevers D."/>
            <person name="Izard J."/>
            <person name="Ganesan A."/>
            <person name="Baranova O.V."/>
            <person name="Blanton J.M."/>
            <person name="Tanner A.C."/>
            <person name="Mathney J."/>
            <person name="Dewhirst F.E."/>
            <person name="Young S.K."/>
            <person name="Zeng Q."/>
            <person name="Gargeya S."/>
            <person name="Fitzgerald M."/>
            <person name="Haas B."/>
            <person name="Abouelleil A."/>
            <person name="Alvarado L."/>
            <person name="Arachchi H.M."/>
            <person name="Berlin A."/>
            <person name="Chapman S.B."/>
            <person name="Gearin G."/>
            <person name="Goldberg J."/>
            <person name="Griggs A."/>
            <person name="Gujja S."/>
            <person name="Hansen M."/>
            <person name="Heiman D."/>
            <person name="Howarth C."/>
            <person name="Larimer J."/>
            <person name="Lui A."/>
            <person name="MacDonald P.J.P."/>
            <person name="McCowen C."/>
            <person name="Montmayeur A."/>
            <person name="Murphy C."/>
            <person name="Neiman D."/>
            <person name="Pearson M."/>
            <person name="Priest M."/>
            <person name="Roberts A."/>
            <person name="Saif S."/>
            <person name="Shea T."/>
            <person name="Sisk P."/>
            <person name="Stolte C."/>
            <person name="Sykes S."/>
            <person name="Wortman J."/>
            <person name="Nusbaum C."/>
            <person name="Birren B."/>
        </authorList>
    </citation>
    <scope>NUCLEOTIDE SEQUENCE [LARGE SCALE GENOMIC DNA]</scope>
    <source>
        <strain evidence="4 5">F0424</strain>
    </source>
</reference>
<dbReference type="PANTHER" id="PTHR30627">
    <property type="entry name" value="PEPTIDOGLYCAN D,D-TRANSPEPTIDASE"/>
    <property type="match status" value="1"/>
</dbReference>
<dbReference type="eggNOG" id="COG0768">
    <property type="taxonomic scope" value="Bacteria"/>
</dbReference>
<dbReference type="InterPro" id="IPR001460">
    <property type="entry name" value="PCN-bd_Tpept"/>
</dbReference>
<keyword evidence="5" id="KW-1185">Reference proteome</keyword>
<dbReference type="GO" id="GO:0008658">
    <property type="term" value="F:penicillin binding"/>
    <property type="evidence" value="ECO:0007669"/>
    <property type="project" value="InterPro"/>
</dbReference>
<organism evidence="4 5">
    <name type="scientific">Scardovia wiggsiae F0424</name>
    <dbReference type="NCBI Taxonomy" id="857290"/>
    <lineage>
        <taxon>Bacteria</taxon>
        <taxon>Bacillati</taxon>
        <taxon>Actinomycetota</taxon>
        <taxon>Actinomycetes</taxon>
        <taxon>Bifidobacteriales</taxon>
        <taxon>Bifidobacteriaceae</taxon>
        <taxon>Scardovia</taxon>
    </lineage>
</organism>
<dbReference type="HOGENOM" id="CLU_009289_1_0_11"/>
<gene>
    <name evidence="4" type="ORF">HMPREF9156_00902</name>
</gene>
<sequence>MNANLRRIFNIVVALMAILGISSSIIMVVRSSSLNADPRNVRALYNEFAVDRGPILANDGRTVLATSTKVNDAFQYQRTYPQGDVYAPVTGFVSINQRARYGIEASRNQQLSGLSDSLWIDRTKSLIEGSTSKGAIIETSIDPKLQTLAYNLMKGKRGSVVAIEPSTGRILAMVSTPSYNPNSLATHDTQAANAAWSQLSGGSDSVIINNATRQLFAPGSTFKLVVAAAALESGKYTLDSQIPAGASYTLPGTSTQLTNTSHAADGANGKISLSDAIAYSSNTAFAQLAVALGKDTISDMAKKMGFGSSIVVDGNDTLGTPMASVPSVFPDTLSDDRLALSAIGQGDTKETPLLNAMITAAIANGGVVLHPTLVDRVRSSDLSVISTRSTTALTSDRISQDTASSLNTAMQSVITKEAPNLKLPGITIAAKTGTAQVGLDKRTNNGWITAFAPADNPRIAISVVVTGTTKLGADSAGPIMKQLMQEYLHETR</sequence>
<keyword evidence="1" id="KW-1133">Transmembrane helix</keyword>
<dbReference type="GO" id="GO:0071972">
    <property type="term" value="F:peptidoglycan L,D-transpeptidase activity"/>
    <property type="evidence" value="ECO:0007669"/>
    <property type="project" value="TreeGrafter"/>
</dbReference>
<protein>
    <submittedName>
        <fullName evidence="4">Uncharacterized protein</fullName>
    </submittedName>
</protein>
<dbReference type="SUPFAM" id="SSF56601">
    <property type="entry name" value="beta-lactamase/transpeptidase-like"/>
    <property type="match status" value="1"/>
</dbReference>
<feature type="domain" description="Penicillin binding protein A dimerisation" evidence="3">
    <location>
        <begin position="52"/>
        <end position="135"/>
    </location>
</feature>
<accession>J0DER9</accession>
<dbReference type="Pfam" id="PF00905">
    <property type="entry name" value="Transpeptidase"/>
    <property type="match status" value="1"/>
</dbReference>
<dbReference type="Gene3D" id="3.90.1310.10">
    <property type="entry name" value="Penicillin-binding protein 2a (Domain 2)"/>
    <property type="match status" value="1"/>
</dbReference>
<evidence type="ECO:0000256" key="1">
    <source>
        <dbReference type="SAM" id="Phobius"/>
    </source>
</evidence>
<feature type="domain" description="Penicillin-binding protein transpeptidase" evidence="2">
    <location>
        <begin position="158"/>
        <end position="485"/>
    </location>
</feature>
<keyword evidence="1" id="KW-0812">Transmembrane</keyword>
<dbReference type="OrthoDB" id="9766847at2"/>
<dbReference type="Pfam" id="PF21922">
    <property type="entry name" value="PBP_dimer_2"/>
    <property type="match status" value="1"/>
</dbReference>
<dbReference type="InterPro" id="IPR036138">
    <property type="entry name" value="PBP_dimer_sf"/>
</dbReference>
<dbReference type="GO" id="GO:0071555">
    <property type="term" value="P:cell wall organization"/>
    <property type="evidence" value="ECO:0007669"/>
    <property type="project" value="TreeGrafter"/>
</dbReference>
<feature type="transmembrane region" description="Helical" evidence="1">
    <location>
        <begin position="7"/>
        <end position="29"/>
    </location>
</feature>
<dbReference type="PANTHER" id="PTHR30627:SF24">
    <property type="entry name" value="PENICILLIN-BINDING PROTEIN 4B"/>
    <property type="match status" value="1"/>
</dbReference>
<dbReference type="InterPro" id="IPR054120">
    <property type="entry name" value="PBPA_dimer"/>
</dbReference>
<proteinExistence type="predicted"/>
<dbReference type="Gene3D" id="3.40.710.10">
    <property type="entry name" value="DD-peptidase/beta-lactamase superfamily"/>
    <property type="match status" value="1"/>
</dbReference>
<evidence type="ECO:0000313" key="5">
    <source>
        <dbReference type="Proteomes" id="UP000006415"/>
    </source>
</evidence>